<keyword evidence="1" id="KW-0472">Membrane</keyword>
<feature type="signal peptide" evidence="2">
    <location>
        <begin position="1"/>
        <end position="23"/>
    </location>
</feature>
<evidence type="ECO:0008006" key="5">
    <source>
        <dbReference type="Google" id="ProtNLM"/>
    </source>
</evidence>
<comment type="caution">
    <text evidence="3">The sequence shown here is derived from an EMBL/GenBank/DDBJ whole genome shotgun (WGS) entry which is preliminary data.</text>
</comment>
<proteinExistence type="predicted"/>
<dbReference type="Proteomes" id="UP000237105">
    <property type="component" value="Unassembled WGS sequence"/>
</dbReference>
<feature type="chain" id="PRO_5015179438" description="Arabinogalactan peptide" evidence="2">
    <location>
        <begin position="24"/>
        <end position="63"/>
    </location>
</feature>
<keyword evidence="4" id="KW-1185">Reference proteome</keyword>
<keyword evidence="2" id="KW-0732">Signal</keyword>
<evidence type="ECO:0000313" key="3">
    <source>
        <dbReference type="EMBL" id="PON47461.1"/>
    </source>
</evidence>
<dbReference type="EMBL" id="JXTB01000294">
    <property type="protein sequence ID" value="PON47461.1"/>
    <property type="molecule type" value="Genomic_DNA"/>
</dbReference>
<sequence length="63" mass="6811">MAFKRASAIFVILFASFILAVYAQVESPSPTPNDAPRTLTSFQSNLIGCVTVAVSLFFLKEIA</sequence>
<organism evidence="3 4">
    <name type="scientific">Parasponia andersonii</name>
    <name type="common">Sponia andersonii</name>
    <dbReference type="NCBI Taxonomy" id="3476"/>
    <lineage>
        <taxon>Eukaryota</taxon>
        <taxon>Viridiplantae</taxon>
        <taxon>Streptophyta</taxon>
        <taxon>Embryophyta</taxon>
        <taxon>Tracheophyta</taxon>
        <taxon>Spermatophyta</taxon>
        <taxon>Magnoliopsida</taxon>
        <taxon>eudicotyledons</taxon>
        <taxon>Gunneridae</taxon>
        <taxon>Pentapetalae</taxon>
        <taxon>rosids</taxon>
        <taxon>fabids</taxon>
        <taxon>Rosales</taxon>
        <taxon>Cannabaceae</taxon>
        <taxon>Parasponia</taxon>
    </lineage>
</organism>
<keyword evidence="1" id="KW-0812">Transmembrane</keyword>
<evidence type="ECO:0000256" key="1">
    <source>
        <dbReference type="SAM" id="Phobius"/>
    </source>
</evidence>
<accession>A0A2P5BF95</accession>
<protein>
    <recommendedName>
        <fullName evidence="5">Arabinogalactan peptide</fullName>
    </recommendedName>
</protein>
<evidence type="ECO:0000313" key="4">
    <source>
        <dbReference type="Proteomes" id="UP000237105"/>
    </source>
</evidence>
<keyword evidence="1" id="KW-1133">Transmembrane helix</keyword>
<feature type="transmembrane region" description="Helical" evidence="1">
    <location>
        <begin position="39"/>
        <end position="59"/>
    </location>
</feature>
<dbReference type="AlphaFoldDB" id="A0A2P5BF95"/>
<reference evidence="4" key="1">
    <citation type="submission" date="2016-06" db="EMBL/GenBank/DDBJ databases">
        <title>Parallel loss of symbiosis genes in relatives of nitrogen-fixing non-legume Parasponia.</title>
        <authorList>
            <person name="Van Velzen R."/>
            <person name="Holmer R."/>
            <person name="Bu F."/>
            <person name="Rutten L."/>
            <person name="Van Zeijl A."/>
            <person name="Liu W."/>
            <person name="Santuari L."/>
            <person name="Cao Q."/>
            <person name="Sharma T."/>
            <person name="Shen D."/>
            <person name="Roswanjaya Y."/>
            <person name="Wardhani T."/>
            <person name="Kalhor M.S."/>
            <person name="Jansen J."/>
            <person name="Van den Hoogen J."/>
            <person name="Gungor B."/>
            <person name="Hartog M."/>
            <person name="Hontelez J."/>
            <person name="Verver J."/>
            <person name="Yang W.-C."/>
            <person name="Schijlen E."/>
            <person name="Repin R."/>
            <person name="Schilthuizen M."/>
            <person name="Schranz E."/>
            <person name="Heidstra R."/>
            <person name="Miyata K."/>
            <person name="Fedorova E."/>
            <person name="Kohlen W."/>
            <person name="Bisseling T."/>
            <person name="Smit S."/>
            <person name="Geurts R."/>
        </authorList>
    </citation>
    <scope>NUCLEOTIDE SEQUENCE [LARGE SCALE GENOMIC DNA]</scope>
    <source>
        <strain evidence="4">cv. WU1-14</strain>
    </source>
</reference>
<gene>
    <name evidence="3" type="ORF">PanWU01x14_244200</name>
</gene>
<evidence type="ECO:0000256" key="2">
    <source>
        <dbReference type="SAM" id="SignalP"/>
    </source>
</evidence>
<name>A0A2P5BF95_PARAD</name>